<feature type="region of interest" description="Disordered" evidence="12">
    <location>
        <begin position="57"/>
        <end position="89"/>
    </location>
</feature>
<dbReference type="Pfam" id="PF01019">
    <property type="entry name" value="G_glu_transpept"/>
    <property type="match status" value="1"/>
</dbReference>
<dbReference type="InterPro" id="IPR000101">
    <property type="entry name" value="GGT_peptidase"/>
</dbReference>
<dbReference type="InterPro" id="IPR029055">
    <property type="entry name" value="Ntn_hydrolases_N"/>
</dbReference>
<feature type="active site" description="Nucleophile" evidence="9">
    <location>
        <position position="463"/>
    </location>
</feature>
<evidence type="ECO:0000256" key="10">
    <source>
        <dbReference type="PIRSR" id="PIRSR600101-2"/>
    </source>
</evidence>
<comment type="PTM">
    <text evidence="11">Cleaved by autocatalysis into a large and a small subunit.</text>
</comment>
<feature type="signal peptide" evidence="13">
    <location>
        <begin position="1"/>
        <end position="46"/>
    </location>
</feature>
<dbReference type="OrthoDB" id="9781342at2"/>
<keyword evidence="5 11" id="KW-0378">Hydrolase</keyword>
<dbReference type="GO" id="GO:0036374">
    <property type="term" value="F:glutathione hydrolase activity"/>
    <property type="evidence" value="ECO:0007669"/>
    <property type="project" value="UniProtKB-UniRule"/>
</dbReference>
<dbReference type="UniPathway" id="UPA00204"/>
<dbReference type="NCBIfam" id="TIGR00066">
    <property type="entry name" value="g_glut_trans"/>
    <property type="match status" value="1"/>
</dbReference>
<keyword evidence="13" id="KW-0732">Signal</keyword>
<feature type="region of interest" description="Disordered" evidence="12">
    <location>
        <begin position="1"/>
        <end position="22"/>
    </location>
</feature>
<reference evidence="14 15" key="1">
    <citation type="submission" date="2018-03" db="EMBL/GenBank/DDBJ databases">
        <title>Genomic Encyclopedia of Type Strains, Phase III (KMG-III): the genomes of soil and plant-associated and newly described type strains.</title>
        <authorList>
            <person name="Whitman W."/>
        </authorList>
    </citation>
    <scope>NUCLEOTIDE SEQUENCE [LARGE SCALE GENOMIC DNA]</scope>
    <source>
        <strain evidence="14 15">CGMCC 1.12484</strain>
    </source>
</reference>
<dbReference type="InterPro" id="IPR043138">
    <property type="entry name" value="GGT_lsub"/>
</dbReference>
<evidence type="ECO:0000256" key="1">
    <source>
        <dbReference type="ARBA" id="ARBA00001049"/>
    </source>
</evidence>
<evidence type="ECO:0000256" key="13">
    <source>
        <dbReference type="SAM" id="SignalP"/>
    </source>
</evidence>
<evidence type="ECO:0000256" key="7">
    <source>
        <dbReference type="ARBA" id="ARBA00023315"/>
    </source>
</evidence>
<dbReference type="PRINTS" id="PR01210">
    <property type="entry name" value="GGTRANSPTASE"/>
</dbReference>
<evidence type="ECO:0000256" key="8">
    <source>
        <dbReference type="ARBA" id="ARBA00047417"/>
    </source>
</evidence>
<dbReference type="SUPFAM" id="SSF56235">
    <property type="entry name" value="N-terminal nucleophile aminohydrolases (Ntn hydrolases)"/>
    <property type="match status" value="1"/>
</dbReference>
<dbReference type="Gene3D" id="3.60.20.40">
    <property type="match status" value="1"/>
</dbReference>
<protein>
    <recommendedName>
        <fullName evidence="11">Glutathione hydrolase proenzyme</fullName>
        <ecNumber evidence="11">2.3.2.2</ecNumber>
        <ecNumber evidence="11">3.4.19.13</ecNumber>
    </recommendedName>
    <component>
        <recommendedName>
            <fullName evidence="11">Glutathione hydrolase large chain</fullName>
        </recommendedName>
    </component>
    <component>
        <recommendedName>
            <fullName evidence="11">Glutathione hydrolase small chain</fullName>
        </recommendedName>
    </component>
</protein>
<gene>
    <name evidence="14" type="ORF">B0I08_104172</name>
</gene>
<feature type="compositionally biased region" description="Gly residues" evidence="12">
    <location>
        <begin position="57"/>
        <end position="72"/>
    </location>
</feature>
<keyword evidence="6 11" id="KW-0865">Zymogen</keyword>
<evidence type="ECO:0000313" key="14">
    <source>
        <dbReference type="EMBL" id="PRY68470.1"/>
    </source>
</evidence>
<comment type="caution">
    <text evidence="14">The sequence shown here is derived from an EMBL/GenBank/DDBJ whole genome shotgun (WGS) entry which is preliminary data.</text>
</comment>
<feature type="binding site" evidence="10">
    <location>
        <begin position="526"/>
        <end position="527"/>
    </location>
    <ligand>
        <name>L-glutamate</name>
        <dbReference type="ChEBI" id="CHEBI:29985"/>
    </ligand>
</feature>
<dbReference type="RefSeq" id="WP_106211955.1">
    <property type="nucleotide sequence ID" value="NZ_PVTL01000004.1"/>
</dbReference>
<evidence type="ECO:0000313" key="15">
    <source>
        <dbReference type="Proteomes" id="UP000237983"/>
    </source>
</evidence>
<evidence type="ECO:0000256" key="9">
    <source>
        <dbReference type="PIRSR" id="PIRSR600101-1"/>
    </source>
</evidence>
<feature type="compositionally biased region" description="Low complexity" evidence="12">
    <location>
        <begin position="79"/>
        <end position="89"/>
    </location>
</feature>
<sequence>MTVPSAQAHTRTRNRNRTTTGGRRIAFSTAIAVAVASLLTAAPAAAGWGSGSGGGYGGGAGGGPGHGTPGGDHGGEQLSQSTSVGTGGAVSSVDAAASQVGLEVLRLGGNAADAAVATAAALGVTEPYSAGIGGGGYFVYYDAETGEVSTIDGRETAPAGITPDAFVDPATSAPYRFTPELVSSGVSVGVPGTLATWDAALENFGTQPLGLILAPSILLAAHGFEVDETFRSQTLDNKERFAAFPDTAELFLPGGDAPQVGTTFRNPDLAKTLSLIALKGPDAFYGGALAAEIADVVQNPRIDPASALPAPAGTMTTEDLANYAVIEQEPTQVSYRGLDVYGMAPSSSGGTTVGEALNILENVELTSGEGLGQSLHYFLEASAHAFADRGAYLGDPAFVDVPTETLLSQEFADTRFCAINPDQASQRPVAAGVIDTAGGGVADVVDCTAPEAVEYPETENVATTHLSVVDREGNAVAYTLTIEQTGGSGMTVPNRGFLLNNELTDFSTVYNAEDPNRIEPGKRPRSSMSPTIVLEDGSVRFVLGSPGGATIITTVLQILMNRIDLGMTLPEAVAAPRASQRNAPNTPAEPAFIEAYSGILAPFGQQLVPSGDSFSSAAEIGAAAAIEVDPSGTMTAVAEPVRRGGGTGLVVYEQR</sequence>
<dbReference type="EC" id="2.3.2.2" evidence="11"/>
<organism evidence="14 15">
    <name type="scientific">Glaciihabitans tibetensis</name>
    <dbReference type="NCBI Taxonomy" id="1266600"/>
    <lineage>
        <taxon>Bacteria</taxon>
        <taxon>Bacillati</taxon>
        <taxon>Actinomycetota</taxon>
        <taxon>Actinomycetes</taxon>
        <taxon>Micrococcales</taxon>
        <taxon>Microbacteriaceae</taxon>
        <taxon>Glaciihabitans</taxon>
    </lineage>
</organism>
<evidence type="ECO:0000256" key="12">
    <source>
        <dbReference type="SAM" id="MobiDB-lite"/>
    </source>
</evidence>
<dbReference type="PANTHER" id="PTHR43199">
    <property type="entry name" value="GLUTATHIONE HYDROLASE"/>
    <property type="match status" value="1"/>
</dbReference>
<keyword evidence="15" id="KW-1185">Reference proteome</keyword>
<dbReference type="InterPro" id="IPR043137">
    <property type="entry name" value="GGT_ssub_C"/>
</dbReference>
<dbReference type="Gene3D" id="1.10.246.130">
    <property type="match status" value="1"/>
</dbReference>
<dbReference type="EMBL" id="PVTL01000004">
    <property type="protein sequence ID" value="PRY68470.1"/>
    <property type="molecule type" value="Genomic_DNA"/>
</dbReference>
<evidence type="ECO:0000256" key="3">
    <source>
        <dbReference type="ARBA" id="ARBA00009381"/>
    </source>
</evidence>
<comment type="catalytic activity">
    <reaction evidence="2 11">
        <text>glutathione + H2O = L-cysteinylglycine + L-glutamate</text>
        <dbReference type="Rhea" id="RHEA:28807"/>
        <dbReference type="ChEBI" id="CHEBI:15377"/>
        <dbReference type="ChEBI" id="CHEBI:29985"/>
        <dbReference type="ChEBI" id="CHEBI:57925"/>
        <dbReference type="ChEBI" id="CHEBI:61694"/>
        <dbReference type="EC" id="3.4.19.13"/>
    </reaction>
</comment>
<feature type="binding site" evidence="10">
    <location>
        <position position="154"/>
    </location>
    <ligand>
        <name>L-glutamate</name>
        <dbReference type="ChEBI" id="CHEBI:29985"/>
    </ligand>
</feature>
<dbReference type="EC" id="3.4.19.13" evidence="11"/>
<dbReference type="GO" id="GO:0103068">
    <property type="term" value="F:leukotriene C4 gamma-glutamyl transferase activity"/>
    <property type="evidence" value="ECO:0007669"/>
    <property type="project" value="UniProtKB-EC"/>
</dbReference>
<evidence type="ECO:0000256" key="5">
    <source>
        <dbReference type="ARBA" id="ARBA00022801"/>
    </source>
</evidence>
<accession>A0A2T0VEA0</accession>
<evidence type="ECO:0000256" key="11">
    <source>
        <dbReference type="RuleBase" id="RU368036"/>
    </source>
</evidence>
<evidence type="ECO:0000256" key="4">
    <source>
        <dbReference type="ARBA" id="ARBA00022679"/>
    </source>
</evidence>
<comment type="subunit">
    <text evidence="11">This enzyme consists of two polypeptide chains, which are synthesized in precursor form from a single polypeptide.</text>
</comment>
<comment type="pathway">
    <text evidence="11">Sulfur metabolism; glutathione metabolism.</text>
</comment>
<proteinExistence type="inferred from homology"/>
<keyword evidence="11" id="KW-0317">Glutathione biosynthesis</keyword>
<keyword evidence="7 11" id="KW-0012">Acyltransferase</keyword>
<comment type="catalytic activity">
    <reaction evidence="8 11">
        <text>an N-terminal (5-L-glutamyl)-[peptide] + an alpha-amino acid = 5-L-glutamyl amino acid + an N-terminal L-alpha-aminoacyl-[peptide]</text>
        <dbReference type="Rhea" id="RHEA:23904"/>
        <dbReference type="Rhea" id="RHEA-COMP:9780"/>
        <dbReference type="Rhea" id="RHEA-COMP:9795"/>
        <dbReference type="ChEBI" id="CHEBI:77644"/>
        <dbReference type="ChEBI" id="CHEBI:78597"/>
        <dbReference type="ChEBI" id="CHEBI:78599"/>
        <dbReference type="ChEBI" id="CHEBI:78608"/>
        <dbReference type="EC" id="2.3.2.2"/>
    </reaction>
</comment>
<feature type="binding site" evidence="10">
    <location>
        <position position="548"/>
    </location>
    <ligand>
        <name>L-glutamate</name>
        <dbReference type="ChEBI" id="CHEBI:29985"/>
    </ligand>
</feature>
<dbReference type="InterPro" id="IPR051792">
    <property type="entry name" value="GGT_bact"/>
</dbReference>
<dbReference type="GO" id="GO:0006750">
    <property type="term" value="P:glutathione biosynthetic process"/>
    <property type="evidence" value="ECO:0007669"/>
    <property type="project" value="UniProtKB-KW"/>
</dbReference>
<name>A0A2T0VEA0_9MICO</name>
<evidence type="ECO:0000256" key="2">
    <source>
        <dbReference type="ARBA" id="ARBA00001089"/>
    </source>
</evidence>
<comment type="catalytic activity">
    <reaction evidence="1 11">
        <text>an S-substituted glutathione + H2O = an S-substituted L-cysteinylglycine + L-glutamate</text>
        <dbReference type="Rhea" id="RHEA:59468"/>
        <dbReference type="ChEBI" id="CHEBI:15377"/>
        <dbReference type="ChEBI" id="CHEBI:29985"/>
        <dbReference type="ChEBI" id="CHEBI:90779"/>
        <dbReference type="ChEBI" id="CHEBI:143103"/>
        <dbReference type="EC" id="3.4.19.13"/>
    </reaction>
</comment>
<dbReference type="AlphaFoldDB" id="A0A2T0VEA0"/>
<feature type="chain" id="PRO_5038961103" description="Glutathione hydrolase proenzyme" evidence="13">
    <location>
        <begin position="47"/>
        <end position="655"/>
    </location>
</feature>
<dbReference type="GO" id="GO:0006751">
    <property type="term" value="P:glutathione catabolic process"/>
    <property type="evidence" value="ECO:0007669"/>
    <property type="project" value="UniProtKB-UniRule"/>
</dbReference>
<comment type="similarity">
    <text evidence="3 11">Belongs to the gamma-glutamyltransferase family.</text>
</comment>
<keyword evidence="4 11" id="KW-0808">Transferase</keyword>
<evidence type="ECO:0000256" key="6">
    <source>
        <dbReference type="ARBA" id="ARBA00023145"/>
    </source>
</evidence>
<dbReference type="PANTHER" id="PTHR43199:SF1">
    <property type="entry name" value="GLUTATHIONE HYDROLASE PROENZYME"/>
    <property type="match status" value="1"/>
</dbReference>
<feature type="binding site" evidence="10">
    <location>
        <position position="505"/>
    </location>
    <ligand>
        <name>L-glutamate</name>
        <dbReference type="ChEBI" id="CHEBI:29985"/>
    </ligand>
</feature>
<dbReference type="Proteomes" id="UP000237983">
    <property type="component" value="Unassembled WGS sequence"/>
</dbReference>